<proteinExistence type="inferred from homology"/>
<dbReference type="InterPro" id="IPR029045">
    <property type="entry name" value="ClpP/crotonase-like_dom_sf"/>
</dbReference>
<comment type="similarity">
    <text evidence="3">In the central section; belongs to the 3-hydroxyacyl-CoA dehydrogenase family.</text>
</comment>
<evidence type="ECO:0000259" key="14">
    <source>
        <dbReference type="Pfam" id="PF02737"/>
    </source>
</evidence>
<dbReference type="Pfam" id="PF02737">
    <property type="entry name" value="3HCDH_N"/>
    <property type="match status" value="1"/>
</dbReference>
<dbReference type="SUPFAM" id="SSF48179">
    <property type="entry name" value="6-phosphogluconate dehydrogenase C-terminal domain-like"/>
    <property type="match status" value="2"/>
</dbReference>
<dbReference type="InterPro" id="IPR013328">
    <property type="entry name" value="6PGD_dom2"/>
</dbReference>
<protein>
    <submittedName>
        <fullName evidence="15">3-hydroxyacyl-CoA dehydrogenase/enoyl-CoA hydratase/carnithine racemase</fullName>
    </submittedName>
</protein>
<dbReference type="Gene3D" id="1.10.1040.10">
    <property type="entry name" value="N-(1-d-carboxylethyl)-l-norvaline Dehydrogenase, domain 2"/>
    <property type="match status" value="2"/>
</dbReference>
<dbReference type="RefSeq" id="WP_307309016.1">
    <property type="nucleotide sequence ID" value="NZ_JAUSRE010000013.1"/>
</dbReference>
<comment type="pathway">
    <text evidence="1">Lipid metabolism; fatty acid beta-oxidation.</text>
</comment>
<dbReference type="SUPFAM" id="SSF52096">
    <property type="entry name" value="ClpP/crotonase"/>
    <property type="match status" value="1"/>
</dbReference>
<evidence type="ECO:0000256" key="5">
    <source>
        <dbReference type="ARBA" id="ARBA00022963"/>
    </source>
</evidence>
<evidence type="ECO:0000256" key="2">
    <source>
        <dbReference type="ARBA" id="ARBA00005086"/>
    </source>
</evidence>
<dbReference type="Pfam" id="PF00378">
    <property type="entry name" value="ECH_1"/>
    <property type="match status" value="1"/>
</dbReference>
<dbReference type="Proteomes" id="UP001226577">
    <property type="component" value="Unassembled WGS sequence"/>
</dbReference>
<evidence type="ECO:0000256" key="6">
    <source>
        <dbReference type="ARBA" id="ARBA00023002"/>
    </source>
</evidence>
<evidence type="ECO:0000313" key="15">
    <source>
        <dbReference type="EMBL" id="MDP9889145.1"/>
    </source>
</evidence>
<feature type="domain" description="3-hydroxyacyl-CoA dehydrogenase C-terminal" evidence="13">
    <location>
        <begin position="533"/>
        <end position="612"/>
    </location>
</feature>
<evidence type="ECO:0000256" key="1">
    <source>
        <dbReference type="ARBA" id="ARBA00005005"/>
    </source>
</evidence>
<keyword evidence="8" id="KW-0443">Lipid metabolism</keyword>
<evidence type="ECO:0000256" key="8">
    <source>
        <dbReference type="ARBA" id="ARBA00023098"/>
    </source>
</evidence>
<evidence type="ECO:0000256" key="12">
    <source>
        <dbReference type="SAM" id="MobiDB-lite"/>
    </source>
</evidence>
<keyword evidence="5" id="KW-0442">Lipid degradation</keyword>
<evidence type="ECO:0000259" key="13">
    <source>
        <dbReference type="Pfam" id="PF00725"/>
    </source>
</evidence>
<dbReference type="PANTHER" id="PTHR43612">
    <property type="entry name" value="TRIFUNCTIONAL ENZYME SUBUNIT ALPHA"/>
    <property type="match status" value="1"/>
</dbReference>
<feature type="compositionally biased region" description="Polar residues" evidence="12">
    <location>
        <begin position="725"/>
        <end position="735"/>
    </location>
</feature>
<feature type="domain" description="3-hydroxyacyl-CoA dehydrogenase NAD binding" evidence="14">
    <location>
        <begin position="350"/>
        <end position="529"/>
    </location>
</feature>
<dbReference type="Pfam" id="PF00725">
    <property type="entry name" value="3HCDH"/>
    <property type="match status" value="1"/>
</dbReference>
<name>A0ABT9RV91_9MICC</name>
<comment type="pathway">
    <text evidence="2">Lipid metabolism; butanoate metabolism.</text>
</comment>
<dbReference type="InterPro" id="IPR050136">
    <property type="entry name" value="FA_oxidation_alpha_subunit"/>
</dbReference>
<evidence type="ECO:0000256" key="7">
    <source>
        <dbReference type="ARBA" id="ARBA00023027"/>
    </source>
</evidence>
<keyword evidence="16" id="KW-1185">Reference proteome</keyword>
<dbReference type="InterPro" id="IPR001753">
    <property type="entry name" value="Enoyl-CoA_hydra/iso"/>
</dbReference>
<dbReference type="EMBL" id="JAUSRE010000013">
    <property type="protein sequence ID" value="MDP9889145.1"/>
    <property type="molecule type" value="Genomic_DNA"/>
</dbReference>
<sequence length="743" mass="78651">MSAADFRKLADLFPNENVTHSYVQDIVLPATAGKPSPGTFALVTLDNDLDHTKPTTLGPNTLVELGTVLEGLRERAARGEIVGVGVTGKPHYLVAGADLSAVKSLEKREHGLWMAQLGHDVYATLANLGVPSFAFINGAALGGGLEIALQSTYRTVSTGAGALALPEAFLGLVPGWGGVYILPRLVGPENAVKVMIENPLSNNRALSGSQAFGLGIADALFEPADFLEQSLAWAAGVISGEVVPERANAVDPSSPDSEARWTAAVEAGRKFVEAKTSNASPAPAKVLDLLEANRSMTAAESAALECETLADLMQTDEFRSTVYAFLDLVQKRGKRPAGAPDRKLARPVTKVGVVGAGLMAGQLALLFARQLKVPVVLTDIDQARVDKGVAYVHGEVDKLLAKKRVSQDAANRTKALVTGSVSKDAFADADFVIEAVFEELHIKKQVFAELEGIVAPECILATNTSSLSVTEMAADLKHPGRLVGFHFFNPVAVMPLLEIVRAPRTDDAVLATAFELAKALKKTGVLVKDAAAFVVNRILLRLMGEVTAAFDEGTPAEVADNALRPMGLPMTPFTLLAMVGLPVAQHVQESLHAAFGDRFPVSTNLKKLIDNNVKALWEAAPDGSRAIPESTLELMSFGSSPSTGEQVLLRVQDALAEEIGLMLDEGVVAGPEDIDLCMILGARWPMFLGGITPYLDRVGASERVNGRRFPGSGYRRPRQGVAGQAGSSRPPSSATMRCAAERA</sequence>
<reference evidence="15 16" key="1">
    <citation type="submission" date="2023-07" db="EMBL/GenBank/DDBJ databases">
        <title>Sorghum-associated microbial communities from plants grown in Nebraska, USA.</title>
        <authorList>
            <person name="Schachtman D."/>
        </authorList>
    </citation>
    <scope>NUCLEOTIDE SEQUENCE [LARGE SCALE GENOMIC DNA]</scope>
    <source>
        <strain evidence="15 16">CC222</strain>
    </source>
</reference>
<accession>A0ABT9RV91</accession>
<keyword evidence="7" id="KW-0520">NAD</keyword>
<feature type="region of interest" description="Disordered" evidence="12">
    <location>
        <begin position="706"/>
        <end position="743"/>
    </location>
</feature>
<evidence type="ECO:0000313" key="16">
    <source>
        <dbReference type="Proteomes" id="UP001226577"/>
    </source>
</evidence>
<dbReference type="Gene3D" id="3.40.50.720">
    <property type="entry name" value="NAD(P)-binding Rossmann-like Domain"/>
    <property type="match status" value="1"/>
</dbReference>
<dbReference type="PANTHER" id="PTHR43612:SF3">
    <property type="entry name" value="TRIFUNCTIONAL ENZYME SUBUNIT ALPHA, MITOCHONDRIAL"/>
    <property type="match status" value="1"/>
</dbReference>
<evidence type="ECO:0000256" key="11">
    <source>
        <dbReference type="ARBA" id="ARBA00049556"/>
    </source>
</evidence>
<dbReference type="SUPFAM" id="SSF51735">
    <property type="entry name" value="NAD(P)-binding Rossmann-fold domains"/>
    <property type="match status" value="1"/>
</dbReference>
<evidence type="ECO:0000256" key="3">
    <source>
        <dbReference type="ARBA" id="ARBA00007005"/>
    </source>
</evidence>
<evidence type="ECO:0000256" key="4">
    <source>
        <dbReference type="ARBA" id="ARBA00022832"/>
    </source>
</evidence>
<evidence type="ECO:0000256" key="9">
    <source>
        <dbReference type="ARBA" id="ARBA00023239"/>
    </source>
</evidence>
<organism evidence="15 16">
    <name type="scientific">Pseudarthrobacter enclensis</name>
    <dbReference type="NCBI Taxonomy" id="993070"/>
    <lineage>
        <taxon>Bacteria</taxon>
        <taxon>Bacillati</taxon>
        <taxon>Actinomycetota</taxon>
        <taxon>Actinomycetes</taxon>
        <taxon>Micrococcales</taxon>
        <taxon>Micrococcaceae</taxon>
        <taxon>Pseudarthrobacter</taxon>
    </lineage>
</organism>
<dbReference type="InterPro" id="IPR036291">
    <property type="entry name" value="NAD(P)-bd_dom_sf"/>
</dbReference>
<dbReference type="InterPro" id="IPR008927">
    <property type="entry name" value="6-PGluconate_DH-like_C_sf"/>
</dbReference>
<comment type="caution">
    <text evidence="15">The sequence shown here is derived from an EMBL/GenBank/DDBJ whole genome shotgun (WGS) entry which is preliminary data.</text>
</comment>
<dbReference type="Gene3D" id="3.90.226.10">
    <property type="entry name" value="2-enoyl-CoA Hydratase, Chain A, domain 1"/>
    <property type="match status" value="1"/>
</dbReference>
<keyword evidence="6" id="KW-0560">Oxidoreductase</keyword>
<keyword evidence="9" id="KW-0456">Lyase</keyword>
<keyword evidence="4" id="KW-0276">Fatty acid metabolism</keyword>
<dbReference type="InterPro" id="IPR006108">
    <property type="entry name" value="3HC_DH_C"/>
</dbReference>
<keyword evidence="10" id="KW-0511">Multifunctional enzyme</keyword>
<evidence type="ECO:0000256" key="10">
    <source>
        <dbReference type="ARBA" id="ARBA00023268"/>
    </source>
</evidence>
<gene>
    <name evidence="15" type="ORF">J2X98_002743</name>
</gene>
<dbReference type="CDD" id="cd06558">
    <property type="entry name" value="crotonase-like"/>
    <property type="match status" value="1"/>
</dbReference>
<comment type="catalytic activity">
    <reaction evidence="11">
        <text>a (3S)-3-hydroxyacyl-CoA + NAD(+) = a 3-oxoacyl-CoA + NADH + H(+)</text>
        <dbReference type="Rhea" id="RHEA:22432"/>
        <dbReference type="ChEBI" id="CHEBI:15378"/>
        <dbReference type="ChEBI" id="CHEBI:57318"/>
        <dbReference type="ChEBI" id="CHEBI:57540"/>
        <dbReference type="ChEBI" id="CHEBI:57945"/>
        <dbReference type="ChEBI" id="CHEBI:90726"/>
        <dbReference type="EC" id="1.1.1.35"/>
    </reaction>
</comment>
<dbReference type="InterPro" id="IPR006176">
    <property type="entry name" value="3-OHacyl-CoA_DH_NAD-bd"/>
</dbReference>